<dbReference type="GO" id="GO:0016990">
    <property type="term" value="F:arginine deiminase activity"/>
    <property type="evidence" value="ECO:0007669"/>
    <property type="project" value="TreeGrafter"/>
</dbReference>
<dbReference type="Gene3D" id="3.75.10.10">
    <property type="entry name" value="L-arginine/glycine Amidinotransferase, Chain A"/>
    <property type="match status" value="1"/>
</dbReference>
<dbReference type="Proteomes" id="UP001149090">
    <property type="component" value="Unassembled WGS sequence"/>
</dbReference>
<keyword evidence="2" id="KW-1185">Reference proteome</keyword>
<dbReference type="EMBL" id="JAPDFW010000055">
    <property type="protein sequence ID" value="KAJ5078011.1"/>
    <property type="molecule type" value="Genomic_DNA"/>
</dbReference>
<evidence type="ECO:0000313" key="1">
    <source>
        <dbReference type="EMBL" id="KAJ5078011.1"/>
    </source>
</evidence>
<proteinExistence type="predicted"/>
<evidence type="ECO:0000313" key="2">
    <source>
        <dbReference type="Proteomes" id="UP001149090"/>
    </source>
</evidence>
<comment type="caution">
    <text evidence="1">The sequence shown here is derived from an EMBL/GenBank/DDBJ whole genome shotgun (WGS) entry which is preliminary data.</text>
</comment>
<dbReference type="Pfam" id="PF02274">
    <property type="entry name" value="ADI"/>
    <property type="match status" value="1"/>
</dbReference>
<dbReference type="SUPFAM" id="SSF55909">
    <property type="entry name" value="Pentein"/>
    <property type="match status" value="1"/>
</dbReference>
<dbReference type="GO" id="GO:0019546">
    <property type="term" value="P:L-arginine deiminase pathway"/>
    <property type="evidence" value="ECO:0007669"/>
    <property type="project" value="TreeGrafter"/>
</dbReference>
<sequence length="399" mass="45986">MEPKKSYIQIAELDQAHTIIMHAPLKDPNFGSLHPKAFLYEKQVSFEKAKKSHNEFVEKLKKYGVEVIKIEDVYANLKREELEEIAVNYLKYQFEGDVSDLTEENKFYISNEYKRIALSTLSVEQLLDIILYQPTVLLQQKNRDLSSCEIVHHPNTNLTFTRDQQIVTVHGLVMGSFANHQRKREVQIMRKAFEIMNIEIKGNVESPGFVEGGDFFPVSKDLSLIGVGCRTNHLGAKYILDNNLFGTRRVGFVVDEMDKNIQRMHLDTIFNIVDEKRVVLLDSIMGDSKIRRVVWEYVLIDNCYQLNRKVEFSEFLKQEGYQIIPISDQQQREYMLNFLNLGIGSDGKAIIISVHPDLEKVLREAGFEGIVDYVDYSGITAMYGAAHCSTQVFRTPKKN</sequence>
<reference evidence="1" key="1">
    <citation type="submission" date="2022-10" db="EMBL/GenBank/DDBJ databases">
        <title>Novel sulphate-reducing endosymbionts in the free-living metamonad Anaeramoeba.</title>
        <authorList>
            <person name="Jerlstrom-Hultqvist J."/>
            <person name="Cepicka I."/>
            <person name="Gallot-Lavallee L."/>
            <person name="Salas-Leiva D."/>
            <person name="Curtis B.A."/>
            <person name="Zahonova K."/>
            <person name="Pipaliya S."/>
            <person name="Dacks J."/>
            <person name="Roger A.J."/>
        </authorList>
    </citation>
    <scope>NUCLEOTIDE SEQUENCE</scope>
    <source>
        <strain evidence="1">BMAN</strain>
    </source>
</reference>
<accession>A0A9Q0REP8</accession>
<organism evidence="1 2">
    <name type="scientific">Anaeramoeba ignava</name>
    <name type="common">Anaerobic marine amoeba</name>
    <dbReference type="NCBI Taxonomy" id="1746090"/>
    <lineage>
        <taxon>Eukaryota</taxon>
        <taxon>Metamonada</taxon>
        <taxon>Anaeramoebidae</taxon>
        <taxon>Anaeramoeba</taxon>
    </lineage>
</organism>
<dbReference type="AlphaFoldDB" id="A0A9Q0REP8"/>
<dbReference type="OMA" id="DQQITTR"/>
<dbReference type="PANTHER" id="PTHR47271">
    <property type="entry name" value="ARGININE DEIMINASE"/>
    <property type="match status" value="1"/>
</dbReference>
<gene>
    <name evidence="1" type="ORF">M0811_05268</name>
</gene>
<protein>
    <submittedName>
        <fullName evidence="1">Arginine deiminase</fullName>
    </submittedName>
</protein>
<name>A0A9Q0REP8_ANAIG</name>
<dbReference type="PANTHER" id="PTHR47271:SF2">
    <property type="entry name" value="ARGININE DEIMINASE"/>
    <property type="match status" value="1"/>
</dbReference>
<dbReference type="OrthoDB" id="5590314at2759"/>